<evidence type="ECO:0000256" key="4">
    <source>
        <dbReference type="SAM" id="MobiDB-lite"/>
    </source>
</evidence>
<protein>
    <submittedName>
        <fullName evidence="6">Plasmid transfer protein TraB</fullName>
    </submittedName>
</protein>
<dbReference type="InterPro" id="IPR002543">
    <property type="entry name" value="FtsK_dom"/>
</dbReference>
<feature type="binding site" evidence="3">
    <location>
        <begin position="283"/>
        <end position="290"/>
    </location>
    <ligand>
        <name>ATP</name>
        <dbReference type="ChEBI" id="CHEBI:30616"/>
    </ligand>
</feature>
<dbReference type="InterPro" id="IPR050206">
    <property type="entry name" value="FtsK/SpoIIIE/SftA"/>
</dbReference>
<feature type="domain" description="FtsK" evidence="5">
    <location>
        <begin position="259"/>
        <end position="449"/>
    </location>
</feature>
<evidence type="ECO:0000256" key="1">
    <source>
        <dbReference type="ARBA" id="ARBA00022741"/>
    </source>
</evidence>
<keyword evidence="1 3" id="KW-0547">Nucleotide-binding</keyword>
<reference evidence="7" key="1">
    <citation type="journal article" date="2019" name="Int. J. Syst. Evol. Microbiol.">
        <title>The Global Catalogue of Microorganisms (GCM) 10K type strain sequencing project: providing services to taxonomists for standard genome sequencing and annotation.</title>
        <authorList>
            <consortium name="The Broad Institute Genomics Platform"/>
            <consortium name="The Broad Institute Genome Sequencing Center for Infectious Disease"/>
            <person name="Wu L."/>
            <person name="Ma J."/>
        </authorList>
    </citation>
    <scope>NUCLEOTIDE SEQUENCE [LARGE SCALE GENOMIC DNA]</scope>
    <source>
        <strain evidence="7">JCM 6242</strain>
    </source>
</reference>
<evidence type="ECO:0000313" key="6">
    <source>
        <dbReference type="EMBL" id="GAA2870515.1"/>
    </source>
</evidence>
<evidence type="ECO:0000313" key="7">
    <source>
        <dbReference type="Proteomes" id="UP001500831"/>
    </source>
</evidence>
<evidence type="ECO:0000259" key="5">
    <source>
        <dbReference type="PROSITE" id="PS50901"/>
    </source>
</evidence>
<feature type="compositionally biased region" description="Acidic residues" evidence="4">
    <location>
        <begin position="558"/>
        <end position="574"/>
    </location>
</feature>
<dbReference type="EMBL" id="BAAAVI010000019">
    <property type="protein sequence ID" value="GAA2870515.1"/>
    <property type="molecule type" value="Genomic_DNA"/>
</dbReference>
<keyword evidence="2 3" id="KW-0067">ATP-binding</keyword>
<dbReference type="InterPro" id="IPR027417">
    <property type="entry name" value="P-loop_NTPase"/>
</dbReference>
<organism evidence="6 7">
    <name type="scientific">Streptosporangium fragile</name>
    <dbReference type="NCBI Taxonomy" id="46186"/>
    <lineage>
        <taxon>Bacteria</taxon>
        <taxon>Bacillati</taxon>
        <taxon>Actinomycetota</taxon>
        <taxon>Actinomycetes</taxon>
        <taxon>Streptosporangiales</taxon>
        <taxon>Streptosporangiaceae</taxon>
        <taxon>Streptosporangium</taxon>
    </lineage>
</organism>
<dbReference type="Proteomes" id="UP001500831">
    <property type="component" value="Unassembled WGS sequence"/>
</dbReference>
<dbReference type="SUPFAM" id="SSF52540">
    <property type="entry name" value="P-loop containing nucleoside triphosphate hydrolases"/>
    <property type="match status" value="1"/>
</dbReference>
<keyword evidence="7" id="KW-1185">Reference proteome</keyword>
<dbReference type="PANTHER" id="PTHR22683:SF41">
    <property type="entry name" value="DNA TRANSLOCASE FTSK"/>
    <property type="match status" value="1"/>
</dbReference>
<evidence type="ECO:0000256" key="2">
    <source>
        <dbReference type="ARBA" id="ARBA00022840"/>
    </source>
</evidence>
<gene>
    <name evidence="6" type="primary">traB_1</name>
    <name evidence="6" type="ORF">GCM10010517_30740</name>
</gene>
<dbReference type="RefSeq" id="WP_344971760.1">
    <property type="nucleotide sequence ID" value="NZ_BAAAVI010000019.1"/>
</dbReference>
<evidence type="ECO:0000256" key="3">
    <source>
        <dbReference type="PROSITE-ProRule" id="PRU00289"/>
    </source>
</evidence>
<feature type="region of interest" description="Disordered" evidence="4">
    <location>
        <begin position="526"/>
        <end position="600"/>
    </location>
</feature>
<dbReference type="NCBIfam" id="NF041214">
    <property type="entry name" value="plasmid_TraB"/>
    <property type="match status" value="1"/>
</dbReference>
<comment type="caution">
    <text evidence="6">The sequence shown here is derived from an EMBL/GenBank/DDBJ whole genome shotgun (WGS) entry which is preliminary data.</text>
</comment>
<dbReference type="PROSITE" id="PS50901">
    <property type="entry name" value="FTSK"/>
    <property type="match status" value="1"/>
</dbReference>
<proteinExistence type="predicted"/>
<dbReference type="Gene3D" id="3.40.50.300">
    <property type="entry name" value="P-loop containing nucleotide triphosphate hydrolases"/>
    <property type="match status" value="1"/>
</dbReference>
<dbReference type="PANTHER" id="PTHR22683">
    <property type="entry name" value="SPORULATION PROTEIN RELATED"/>
    <property type="match status" value="1"/>
</dbReference>
<sequence>MSRMSARRDLPDLPMAYRPRGGGIGGYLLQRAAPYLPPWLLAAGTGLASLPAHSLWANSAAASAGLTLASAALTATTWWAGKATTPQRRIHSTVTVGAATSWLTAAALAGPATGPLQGMFLIGGPALAVSWNIRQMLRTRPGHDGESGADSGGLLEKVGLAKTLVTGSTVAPNKATFQLQLPPGELTADDVAKAAPRLASALDVAPTAVRVHPDPDSHARAQVTIVPRDLLKTTTVWPGPSAPGGSVAEPVVVGVYEDGTPAVLYFPGDPKQARNAMHLLVMGMTGSGKSEAALVALGELVSRRDVVVWASDPAKADQTLGPLLPALDWAALDMPSTVAMIEAIASAIPERTKWLAKYGYKQWEPACAQVQADGSPGMPYLVCWFEEAAKTIRETDDDAFTGIAQEARSAGISLVVSLQRASGTQISTDTRASLGSSWCFGVRDDRDAGFALPDEALDAGAAPQSWRDKRPGYHYLAANGVPEALWATPARSYLTSRDHLEWAVTTFADVRATLDPVTAAAARQAAGSAFTDRTRHSLTPGASAAARPVESDRSVSDADADDELDDVEEFDGIDPEQPLAPAPAVMRFGTPDARPRRTVSTEEARQAMTDLLEEFEAAGMVEVGPKEFMDHCDRHGRTRGWVSGQVAALVLSGRLQETDRPGRYRIIPQDKRVLAGV</sequence>
<name>A0ABP6ICT8_9ACTN</name>
<accession>A0ABP6ICT8</accession>